<dbReference type="Pfam" id="PF12770">
    <property type="entry name" value="CHAT"/>
    <property type="match status" value="1"/>
</dbReference>
<evidence type="ECO:0000259" key="2">
    <source>
        <dbReference type="Pfam" id="PF12770"/>
    </source>
</evidence>
<dbReference type="Gene3D" id="1.10.1780.10">
    <property type="entry name" value="Clp, N-terminal domain"/>
    <property type="match status" value="1"/>
</dbReference>
<feature type="region of interest" description="Disordered" evidence="1">
    <location>
        <begin position="513"/>
        <end position="533"/>
    </location>
</feature>
<evidence type="ECO:0000256" key="1">
    <source>
        <dbReference type="SAM" id="MobiDB-lite"/>
    </source>
</evidence>
<feature type="domain" description="CHAT" evidence="2">
    <location>
        <begin position="98"/>
        <end position="334"/>
    </location>
</feature>
<evidence type="ECO:0000313" key="3">
    <source>
        <dbReference type="EMBL" id="MDT0341980.1"/>
    </source>
</evidence>
<organism evidence="3 4">
    <name type="scientific">Streptomyces litchfieldiae</name>
    <dbReference type="NCBI Taxonomy" id="3075543"/>
    <lineage>
        <taxon>Bacteria</taxon>
        <taxon>Bacillati</taxon>
        <taxon>Actinomycetota</taxon>
        <taxon>Actinomycetes</taxon>
        <taxon>Kitasatosporales</taxon>
        <taxon>Streptomycetaceae</taxon>
        <taxon>Streptomyces</taxon>
    </lineage>
</organism>
<name>A0ABU2MKD2_9ACTN</name>
<proteinExistence type="predicted"/>
<reference evidence="4" key="1">
    <citation type="submission" date="2023-07" db="EMBL/GenBank/DDBJ databases">
        <title>30 novel species of actinomycetes from the DSMZ collection.</title>
        <authorList>
            <person name="Nouioui I."/>
        </authorList>
    </citation>
    <scope>NUCLEOTIDE SEQUENCE [LARGE SCALE GENOMIC DNA]</scope>
    <source>
        <strain evidence="4">DSM 44938</strain>
    </source>
</reference>
<protein>
    <submittedName>
        <fullName evidence="3">CHAT domain-containing protein</fullName>
    </submittedName>
</protein>
<gene>
    <name evidence="3" type="ORF">RM590_04925</name>
</gene>
<dbReference type="InterPro" id="IPR024983">
    <property type="entry name" value="CHAT_dom"/>
</dbReference>
<dbReference type="InterPro" id="IPR036628">
    <property type="entry name" value="Clp_N_dom_sf"/>
</dbReference>
<dbReference type="Proteomes" id="UP001183246">
    <property type="component" value="Unassembled WGS sequence"/>
</dbReference>
<sequence>MTTIARLLDVRGNQQGPYTDLTYELRSGSGALETEDNSRVTPTLIHDWCASIDKLLNQAADDGGHPEHELADRGAIVYEHLFPFSGGQRPSLVGRLREITGPLLVRENKAAESIPWELLHDGRDFLGLTHELGRRPAIPDKQVTGRAAGTPRRALLVGDTLGDLPAARDELERLAAWLDERDIKAKVLTGADAGAADVIRELAAVREPYDLFHFCGHAATGAGTAGLVMYQRDLLDLNGLRTLSARGTPPVVFINGCASAGRATGLAQAFMAMGSQLVVGTRAEVADGGAWRFAEEFYGRLLRGVCAGAAVRGARARLREESIAAWAAFLLYGDPATRLTGEAPDPTLDMTPRSGPGENLTPDAAALMALVRKDAAPRGIVTSIDLLLGLLGEKERRQRVEKDIGTAQLATITEVLRMVVEVGLGGSPDGEVELSGTVTRVLVEAEGRALGDGRLAVTTNDIAEAFVELGGGISAQLLEIYRIPLERLLLPRDAGNDAPNDPVHDAVNGPVNGAVNGEPRRPPANVDNGNGKLRVDTFSRDAANALRLARLIAKGNGEIIGSHTLLLAFGALDSETLRRGLADQGAAGERALQQLTNMLVPRPRELSPRVRKALETLRHEATADEAGGVVSETALLAALLADEKSGAHAMLRKLGVDPARLSQFLDQEGGREGRPPED</sequence>
<comment type="caution">
    <text evidence="3">The sequence shown here is derived from an EMBL/GenBank/DDBJ whole genome shotgun (WGS) entry which is preliminary data.</text>
</comment>
<accession>A0ABU2MKD2</accession>
<dbReference type="RefSeq" id="WP_311703113.1">
    <property type="nucleotide sequence ID" value="NZ_JAVREL010000002.1"/>
</dbReference>
<keyword evidence="4" id="KW-1185">Reference proteome</keyword>
<evidence type="ECO:0000313" key="4">
    <source>
        <dbReference type="Proteomes" id="UP001183246"/>
    </source>
</evidence>
<dbReference type="EMBL" id="JAVREL010000002">
    <property type="protein sequence ID" value="MDT0341980.1"/>
    <property type="molecule type" value="Genomic_DNA"/>
</dbReference>